<evidence type="ECO:0000313" key="3">
    <source>
        <dbReference type="Proteomes" id="UP000076612"/>
    </source>
</evidence>
<evidence type="ECO:0000259" key="1">
    <source>
        <dbReference type="Pfam" id="PF13468"/>
    </source>
</evidence>
<protein>
    <recommendedName>
        <fullName evidence="1">Glyoxalase-like domain-containing protein</fullName>
    </recommendedName>
</protein>
<dbReference type="AlphaFoldDB" id="A0AB34XRQ0"/>
<dbReference type="Proteomes" id="UP000076612">
    <property type="component" value="Unassembled WGS sequence"/>
</dbReference>
<accession>A0AB34XRQ0</accession>
<feature type="domain" description="Glyoxalase-like" evidence="1">
    <location>
        <begin position="7"/>
        <end position="189"/>
    </location>
</feature>
<name>A0AB34XRQ0_9MICO</name>
<sequence length="216" mass="23140">MLLPRTFDHVVIAVPDLARSVEQCESVLGVRPVEGGSHPGAGTANALLGLEVAGSPLIRGYLEILGPDPEQDPALAETRLAGVTEPIVQRWAVHPDDFDGLVAAAAVSNDPPVDLGGVYDMSRRTPEGEVLDWRLTRRTPLALGGVQPFLIDWKGSPHPAEQDLPRVTLDQFWATSPDPGAVRAVLATLDARIEVEEGEVDALYVRLEGPGGQWIL</sequence>
<dbReference type="Gene3D" id="3.10.180.10">
    <property type="entry name" value="2,3-Dihydroxybiphenyl 1,2-Dioxygenase, domain 1"/>
    <property type="match status" value="1"/>
</dbReference>
<gene>
    <name evidence="2" type="ORF">AVW13_10675</name>
</gene>
<proteinExistence type="predicted"/>
<organism evidence="2 3">
    <name type="scientific">Brevibacterium casei</name>
    <dbReference type="NCBI Taxonomy" id="33889"/>
    <lineage>
        <taxon>Bacteria</taxon>
        <taxon>Bacillati</taxon>
        <taxon>Actinomycetota</taxon>
        <taxon>Actinomycetes</taxon>
        <taxon>Micrococcales</taxon>
        <taxon>Brevibacteriaceae</taxon>
        <taxon>Brevibacterium</taxon>
    </lineage>
</organism>
<comment type="caution">
    <text evidence="2">The sequence shown here is derived from an EMBL/GenBank/DDBJ whole genome shotgun (WGS) entry which is preliminary data.</text>
</comment>
<dbReference type="InterPro" id="IPR025870">
    <property type="entry name" value="Glyoxalase-like_dom"/>
</dbReference>
<evidence type="ECO:0000313" key="2">
    <source>
        <dbReference type="EMBL" id="KZE20110.1"/>
    </source>
</evidence>
<reference evidence="3" key="1">
    <citation type="submission" date="2016-01" db="EMBL/GenBank/DDBJ databases">
        <title>Draft genome of Chromobacterium sp. F49.</title>
        <authorList>
            <person name="Hong K.W."/>
        </authorList>
    </citation>
    <scope>NUCLEOTIDE SEQUENCE [LARGE SCALE GENOMIC DNA]</scope>
    <source>
        <strain evidence="3">M40</strain>
    </source>
</reference>
<dbReference type="RefSeq" id="WP_009378047.1">
    <property type="nucleotide sequence ID" value="NZ_JABAHH010000008.1"/>
</dbReference>
<dbReference type="InterPro" id="IPR029068">
    <property type="entry name" value="Glyas_Bleomycin-R_OHBP_Dase"/>
</dbReference>
<dbReference type="EMBL" id="LQQR01000016">
    <property type="protein sequence ID" value="KZE20110.1"/>
    <property type="molecule type" value="Genomic_DNA"/>
</dbReference>
<dbReference type="SUPFAM" id="SSF54593">
    <property type="entry name" value="Glyoxalase/Bleomycin resistance protein/Dihydroxybiphenyl dioxygenase"/>
    <property type="match status" value="1"/>
</dbReference>
<dbReference type="Pfam" id="PF13468">
    <property type="entry name" value="Glyoxalase_3"/>
    <property type="match status" value="1"/>
</dbReference>